<feature type="transmembrane region" description="Helical" evidence="1">
    <location>
        <begin position="26"/>
        <end position="48"/>
    </location>
</feature>
<dbReference type="InterPro" id="IPR021454">
    <property type="entry name" value="DUF3105"/>
</dbReference>
<gene>
    <name evidence="2" type="ORF">GCM10023175_10390</name>
</gene>
<keyword evidence="1" id="KW-0472">Membrane</keyword>
<accession>A0ABP8RHV9</accession>
<evidence type="ECO:0000313" key="3">
    <source>
        <dbReference type="Proteomes" id="UP001501598"/>
    </source>
</evidence>
<keyword evidence="1" id="KW-0812">Transmembrane</keyword>
<dbReference type="RefSeq" id="WP_345413237.1">
    <property type="nucleotide sequence ID" value="NZ_BAABGT010000016.1"/>
</dbReference>
<evidence type="ECO:0000256" key="1">
    <source>
        <dbReference type="SAM" id="Phobius"/>
    </source>
</evidence>
<dbReference type="Pfam" id="PF11303">
    <property type="entry name" value="DUF3105"/>
    <property type="match status" value="1"/>
</dbReference>
<sequence>MASGKTSKTNRKNARGSVVAQKSTPWGLIAGVLVVVLFAGAIFGYAALRSNQNDTAQQALAPFVPSDTNRDPSTQIQGVVTATYPAGQHVNPNQQVAYQHSPPYGGAHDGYWATCMGTVYPDAVRQENLVHSMEHGAVWIAYNPDQVSGAALDTLRAKVDGQPYTAMSPYPGLDQPISLQSWGHQLKLSDANDPRVDQFITALRRNQYQYPEVGASCQEMGAGAFTQNAPPAFAPTPSTAAVNGLTVVAEDGGAGTTQATNEMQTPRR</sequence>
<keyword evidence="1" id="KW-1133">Transmembrane helix</keyword>
<dbReference type="Proteomes" id="UP001501598">
    <property type="component" value="Unassembled WGS sequence"/>
</dbReference>
<reference evidence="3" key="1">
    <citation type="journal article" date="2019" name="Int. J. Syst. Evol. Microbiol.">
        <title>The Global Catalogue of Microorganisms (GCM) 10K type strain sequencing project: providing services to taxonomists for standard genome sequencing and annotation.</title>
        <authorList>
            <consortium name="The Broad Institute Genomics Platform"/>
            <consortium name="The Broad Institute Genome Sequencing Center for Infectious Disease"/>
            <person name="Wu L."/>
            <person name="Ma J."/>
        </authorList>
    </citation>
    <scope>NUCLEOTIDE SEQUENCE [LARGE SCALE GENOMIC DNA]</scope>
    <source>
        <strain evidence="3">JCM 17906</strain>
    </source>
</reference>
<name>A0ABP8RHV9_9PSEU</name>
<organism evidence="2 3">
    <name type="scientific">Pseudonocardia xishanensis</name>
    <dbReference type="NCBI Taxonomy" id="630995"/>
    <lineage>
        <taxon>Bacteria</taxon>
        <taxon>Bacillati</taxon>
        <taxon>Actinomycetota</taxon>
        <taxon>Actinomycetes</taxon>
        <taxon>Pseudonocardiales</taxon>
        <taxon>Pseudonocardiaceae</taxon>
        <taxon>Pseudonocardia</taxon>
    </lineage>
</organism>
<dbReference type="EMBL" id="BAABGT010000016">
    <property type="protein sequence ID" value="GAA4539309.1"/>
    <property type="molecule type" value="Genomic_DNA"/>
</dbReference>
<evidence type="ECO:0000313" key="2">
    <source>
        <dbReference type="EMBL" id="GAA4539309.1"/>
    </source>
</evidence>
<proteinExistence type="predicted"/>
<protein>
    <submittedName>
        <fullName evidence="2">DUF3105 domain-containing protein</fullName>
    </submittedName>
</protein>
<comment type="caution">
    <text evidence="2">The sequence shown here is derived from an EMBL/GenBank/DDBJ whole genome shotgun (WGS) entry which is preliminary data.</text>
</comment>
<keyword evidence="3" id="KW-1185">Reference proteome</keyword>